<dbReference type="OrthoDB" id="3806873at2"/>
<dbReference type="GO" id="GO:0004413">
    <property type="term" value="F:homoserine kinase activity"/>
    <property type="evidence" value="ECO:0007669"/>
    <property type="project" value="TreeGrafter"/>
</dbReference>
<dbReference type="PANTHER" id="PTHR21064">
    <property type="entry name" value="AMINOGLYCOSIDE PHOSPHOTRANSFERASE DOMAIN-CONTAINING PROTEIN-RELATED"/>
    <property type="match status" value="1"/>
</dbReference>
<organism evidence="3 4">
    <name type="scientific">Legionella hackeliae</name>
    <dbReference type="NCBI Taxonomy" id="449"/>
    <lineage>
        <taxon>Bacteria</taxon>
        <taxon>Pseudomonadati</taxon>
        <taxon>Pseudomonadota</taxon>
        <taxon>Gammaproteobacteria</taxon>
        <taxon>Legionellales</taxon>
        <taxon>Legionellaceae</taxon>
        <taxon>Legionella</taxon>
    </lineage>
</organism>
<evidence type="ECO:0000259" key="2">
    <source>
        <dbReference type="Pfam" id="PF01636"/>
    </source>
</evidence>
<dbReference type="AlphaFoldDB" id="A0A0A8UZZ0"/>
<dbReference type="InterPro" id="IPR011009">
    <property type="entry name" value="Kinase-like_dom_sf"/>
</dbReference>
<accession>A0A0A8UZZ0</accession>
<dbReference type="GO" id="GO:0009088">
    <property type="term" value="P:threonine biosynthetic process"/>
    <property type="evidence" value="ECO:0007669"/>
    <property type="project" value="TreeGrafter"/>
</dbReference>
<name>A0A0A8UZZ0_LEGHA</name>
<comment type="similarity">
    <text evidence="1">Belongs to the pseudomonas-type ThrB family.</text>
</comment>
<dbReference type="SUPFAM" id="SSF56112">
    <property type="entry name" value="Protein kinase-like (PK-like)"/>
    <property type="match status" value="1"/>
</dbReference>
<protein>
    <recommendedName>
        <fullName evidence="2">Aminoglycoside phosphotransferase domain-containing protein</fullName>
    </recommendedName>
</protein>
<geneLocation type="plasmid" evidence="3 4">
    <name>II</name>
</geneLocation>
<feature type="domain" description="Aminoglycoside phosphotransferase" evidence="2">
    <location>
        <begin position="33"/>
        <end position="244"/>
    </location>
</feature>
<dbReference type="HOGENOM" id="CLU_044821_1_1_6"/>
<dbReference type="InterPro" id="IPR002575">
    <property type="entry name" value="Aminoglycoside_PTrfase"/>
</dbReference>
<keyword evidence="3" id="KW-0614">Plasmid</keyword>
<evidence type="ECO:0000256" key="1">
    <source>
        <dbReference type="ARBA" id="ARBA00038240"/>
    </source>
</evidence>
<dbReference type="Pfam" id="PF01636">
    <property type="entry name" value="APH"/>
    <property type="match status" value="1"/>
</dbReference>
<dbReference type="PANTHER" id="PTHR21064:SF6">
    <property type="entry name" value="AMINOGLYCOSIDE PHOSPHOTRANSFERASE DOMAIN-CONTAINING PROTEIN"/>
    <property type="match status" value="1"/>
</dbReference>
<keyword evidence="4" id="KW-1185">Reference proteome</keyword>
<dbReference type="Proteomes" id="UP000032803">
    <property type="component" value="Plasmid II"/>
</dbReference>
<dbReference type="Gene3D" id="3.90.1200.10">
    <property type="match status" value="1"/>
</dbReference>
<gene>
    <name evidence="3" type="ORF">LHA_pA0092</name>
</gene>
<dbReference type="RefSeq" id="WP_011212586.1">
    <property type="nucleotide sequence ID" value="NZ_LN681226.1"/>
</dbReference>
<proteinExistence type="inferred from homology"/>
<sequence length="317" mass="37662">MIWETTLKKITDETANRAANKWVKKPTHLKLINNQINCVYRFESKNQGFYLRMTHEKIRKAHELLSAIDFQKHLFLCGTPICEPVVSQEGNDVETVHQDDLEFFVHVCREVPGQIMNFDYPDKKAYLTWGRALGLLHQASQSYVASEHHFLTWEDLWRETWDYARQEEALIQDLYQTITTRFKTFSINSAHFGLTHGDHRPGNVLYDGESVHLIDFDEPVYHWYLADIAKPFLDLCNKPWPLWKPLFEWFIEGYRQIRPLSSDELKEMNHFSQMKSLDIYLWCKYNWFEETAPGGKPRNEWLHDLKTMALTPLFYVP</sequence>
<evidence type="ECO:0000313" key="3">
    <source>
        <dbReference type="EMBL" id="CEK12339.1"/>
    </source>
</evidence>
<reference evidence="4" key="1">
    <citation type="submission" date="2014-09" db="EMBL/GenBank/DDBJ databases">
        <authorList>
            <person name="Gomez-Valero L."/>
        </authorList>
    </citation>
    <scope>NUCLEOTIDE SEQUENCE [LARGE SCALE GENOMIC DNA]</scope>
    <source>
        <strain evidence="4">ATCC35250</strain>
        <plasmid evidence="4">II</plasmid>
    </source>
</reference>
<dbReference type="EMBL" id="LN681226">
    <property type="protein sequence ID" value="CEK12339.1"/>
    <property type="molecule type" value="Genomic_DNA"/>
</dbReference>
<evidence type="ECO:0000313" key="4">
    <source>
        <dbReference type="Proteomes" id="UP000032803"/>
    </source>
</evidence>
<dbReference type="KEGG" id="lha:LHA_pA0092"/>
<dbReference type="InterPro" id="IPR050249">
    <property type="entry name" value="Pseudomonas-type_ThrB"/>
</dbReference>